<dbReference type="SUPFAM" id="SSF46785">
    <property type="entry name" value="Winged helix' DNA-binding domain"/>
    <property type="match status" value="1"/>
</dbReference>
<evidence type="ECO:0000256" key="3">
    <source>
        <dbReference type="ARBA" id="ARBA00023163"/>
    </source>
</evidence>
<evidence type="ECO:0000259" key="4">
    <source>
        <dbReference type="PROSITE" id="PS50949"/>
    </source>
</evidence>
<dbReference type="Gene3D" id="1.10.10.10">
    <property type="entry name" value="Winged helix-like DNA-binding domain superfamily/Winged helix DNA-binding domain"/>
    <property type="match status" value="1"/>
</dbReference>
<dbReference type="PROSITE" id="PS50949">
    <property type="entry name" value="HTH_GNTR"/>
    <property type="match status" value="1"/>
</dbReference>
<keyword evidence="2" id="KW-0238">DNA-binding</keyword>
<dbReference type="PANTHER" id="PTHR38445">
    <property type="entry name" value="HTH-TYPE TRANSCRIPTIONAL REPRESSOR YTRA"/>
    <property type="match status" value="1"/>
</dbReference>
<dbReference type="InterPro" id="IPR036388">
    <property type="entry name" value="WH-like_DNA-bd_sf"/>
</dbReference>
<dbReference type="EMBL" id="BMDD01000005">
    <property type="protein sequence ID" value="GGH84960.1"/>
    <property type="molecule type" value="Genomic_DNA"/>
</dbReference>
<organism evidence="5 6">
    <name type="scientific">Saccharibacillus endophyticus</name>
    <dbReference type="NCBI Taxonomy" id="2060666"/>
    <lineage>
        <taxon>Bacteria</taxon>
        <taxon>Bacillati</taxon>
        <taxon>Bacillota</taxon>
        <taxon>Bacilli</taxon>
        <taxon>Bacillales</taxon>
        <taxon>Paenibacillaceae</taxon>
        <taxon>Saccharibacillus</taxon>
    </lineage>
</organism>
<reference evidence="6" key="1">
    <citation type="journal article" date="2019" name="Int. J. Syst. Evol. Microbiol.">
        <title>The Global Catalogue of Microorganisms (GCM) 10K type strain sequencing project: providing services to taxonomists for standard genome sequencing and annotation.</title>
        <authorList>
            <consortium name="The Broad Institute Genomics Platform"/>
            <consortium name="The Broad Institute Genome Sequencing Center for Infectious Disease"/>
            <person name="Wu L."/>
            <person name="Ma J."/>
        </authorList>
    </citation>
    <scope>NUCLEOTIDE SEQUENCE [LARGE SCALE GENOMIC DNA]</scope>
    <source>
        <strain evidence="6">CCM 8702</strain>
    </source>
</reference>
<keyword evidence="6" id="KW-1185">Reference proteome</keyword>
<dbReference type="CDD" id="cd07377">
    <property type="entry name" value="WHTH_GntR"/>
    <property type="match status" value="1"/>
</dbReference>
<keyword evidence="1" id="KW-0805">Transcription regulation</keyword>
<name>A0ABQ2A5W6_9BACL</name>
<dbReference type="Proteomes" id="UP000605427">
    <property type="component" value="Unassembled WGS sequence"/>
</dbReference>
<accession>A0ABQ2A5W6</accession>
<dbReference type="PANTHER" id="PTHR38445:SF6">
    <property type="entry name" value="GNTR-FAMILY TRANSCRIPTIONAL REGULATOR"/>
    <property type="match status" value="1"/>
</dbReference>
<comment type="caution">
    <text evidence="5">The sequence shown here is derived from an EMBL/GenBank/DDBJ whole genome shotgun (WGS) entry which is preliminary data.</text>
</comment>
<sequence>MTIEFDNNLPIYLQIMNYIKLQIVTGKLGPGEKIPSVRELASELKINPNTIQRTFQELEREGVAESKRGLGRFVTSEDEKIMSIKKEMASDLLQRFIGGMKELGFDNDNIVKIVAESVKDEQGEKEGSGRGTTA</sequence>
<evidence type="ECO:0000313" key="6">
    <source>
        <dbReference type="Proteomes" id="UP000605427"/>
    </source>
</evidence>
<evidence type="ECO:0000256" key="1">
    <source>
        <dbReference type="ARBA" id="ARBA00023015"/>
    </source>
</evidence>
<dbReference type="Pfam" id="PF00392">
    <property type="entry name" value="GntR"/>
    <property type="match status" value="1"/>
</dbReference>
<proteinExistence type="predicted"/>
<gene>
    <name evidence="5" type="ORF">GCM10007362_41260</name>
</gene>
<dbReference type="SMART" id="SM00345">
    <property type="entry name" value="HTH_GNTR"/>
    <property type="match status" value="1"/>
</dbReference>
<evidence type="ECO:0000256" key="2">
    <source>
        <dbReference type="ARBA" id="ARBA00023125"/>
    </source>
</evidence>
<evidence type="ECO:0000313" key="5">
    <source>
        <dbReference type="EMBL" id="GGH84960.1"/>
    </source>
</evidence>
<dbReference type="RefSeq" id="WP_172241672.1">
    <property type="nucleotide sequence ID" value="NZ_BMDD01000005.1"/>
</dbReference>
<feature type="domain" description="HTH gntR-type" evidence="4">
    <location>
        <begin position="9"/>
        <end position="77"/>
    </location>
</feature>
<dbReference type="InterPro" id="IPR000524">
    <property type="entry name" value="Tscrpt_reg_HTH_GntR"/>
</dbReference>
<dbReference type="InterPro" id="IPR036390">
    <property type="entry name" value="WH_DNA-bd_sf"/>
</dbReference>
<protein>
    <submittedName>
        <fullName evidence="5">GntR family transcriptional regulator</fullName>
    </submittedName>
</protein>
<keyword evidence="3" id="KW-0804">Transcription</keyword>